<reference evidence="1 2" key="1">
    <citation type="journal article" date="2021" name="MSphere">
        <title>A Novel N4-Like Bacteriophage Isolated from a Wastewater Source in South India with Activity against Several Multidrug-Resistant Clinical Pseudomonas aeruginosa Isolates.</title>
        <authorList>
            <person name="Menon N.D."/>
            <person name="Kumar M.S."/>
            <person name="Satheesh Babu T.G."/>
            <person name="Bose S."/>
            <person name="Vijayakumar G."/>
            <person name="Baswe M."/>
            <person name="Chatterjee M."/>
            <person name="D'Silva J.R."/>
            <person name="Shetty K."/>
            <person name="Haripriyan J."/>
            <person name="Kumar A."/>
            <person name="Nair S."/>
            <person name="Somanath P."/>
            <person name="Nair B.G."/>
            <person name="Nizet V."/>
            <person name="Kumar G.B."/>
        </authorList>
    </citation>
    <scope>NUCLEOTIDE SEQUENCE [LARGE SCALE GENOMIC DNA]</scope>
</reference>
<name>A0A7S5W9C3_9CAUD</name>
<dbReference type="EMBL" id="MT416090">
    <property type="protein sequence ID" value="QKE56029.1"/>
    <property type="molecule type" value="Genomic_DNA"/>
</dbReference>
<dbReference type="Proteomes" id="UP000595519">
    <property type="component" value="Segment"/>
</dbReference>
<accession>A0A7S5W9C3</accession>
<sequence length="47" mass="5435">MLMDKHAKEGDWGGVSYFVGISDNILKQLPKTVRILRRAERESYVKV</sequence>
<proteinExistence type="predicted"/>
<protein>
    <submittedName>
        <fullName evidence="1">Uncharacterized protein</fullName>
    </submittedName>
</protein>
<evidence type="ECO:0000313" key="2">
    <source>
        <dbReference type="Proteomes" id="UP000595519"/>
    </source>
</evidence>
<organism evidence="1 2">
    <name type="scientific">Pseudomonas phage vB_Pae_AM.P2</name>
    <dbReference type="NCBI Taxonomy" id="2731695"/>
    <lineage>
        <taxon>Viruses</taxon>
        <taxon>Duplodnaviria</taxon>
        <taxon>Heunggongvirae</taxon>
        <taxon>Uroviricota</taxon>
        <taxon>Caudoviricetes</taxon>
        <taxon>Schitoviridae</taxon>
        <taxon>Migulavirinae</taxon>
        <taxon>Luzseptimavirus</taxon>
        <taxon>Luzseptimavirus KPP21</taxon>
    </lineage>
</organism>
<gene>
    <name evidence="1" type="ORF">AMP2_gp081</name>
</gene>
<evidence type="ECO:0000313" key="1">
    <source>
        <dbReference type="EMBL" id="QKE56029.1"/>
    </source>
</evidence>